<evidence type="ECO:0000313" key="5">
    <source>
        <dbReference type="EMBL" id="QIB68997.1"/>
    </source>
</evidence>
<feature type="region of interest" description="Disordered" evidence="2">
    <location>
        <begin position="48"/>
        <end position="75"/>
    </location>
</feature>
<organism evidence="5 6">
    <name type="scientific">Aminipila butyrica</name>
    <dbReference type="NCBI Taxonomy" id="433296"/>
    <lineage>
        <taxon>Bacteria</taxon>
        <taxon>Bacillati</taxon>
        <taxon>Bacillota</taxon>
        <taxon>Clostridia</taxon>
        <taxon>Peptostreptococcales</taxon>
        <taxon>Anaerovoracaceae</taxon>
        <taxon>Aminipila</taxon>
    </lineage>
</organism>
<gene>
    <name evidence="5" type="ORF">Ami103574_06515</name>
</gene>
<dbReference type="Pfam" id="PF00395">
    <property type="entry name" value="SLH"/>
    <property type="match status" value="3"/>
</dbReference>
<dbReference type="Pfam" id="PF12733">
    <property type="entry name" value="Cadherin-like"/>
    <property type="match status" value="1"/>
</dbReference>
<dbReference type="InterPro" id="IPR051465">
    <property type="entry name" value="Cell_Envelope_Struct_Comp"/>
</dbReference>
<dbReference type="PROSITE" id="PS51272">
    <property type="entry name" value="SLH"/>
    <property type="match status" value="3"/>
</dbReference>
<feature type="domain" description="SLH" evidence="4">
    <location>
        <begin position="1851"/>
        <end position="1910"/>
    </location>
</feature>
<feature type="chain" id="PRO_5039549717" evidence="3">
    <location>
        <begin position="25"/>
        <end position="1910"/>
    </location>
</feature>
<dbReference type="PANTHER" id="PTHR43308:SF5">
    <property type="entry name" value="S-LAYER PROTEIN _ PEPTIDOGLYCAN ENDO-BETA-N-ACETYLGLUCOSAMINIDASE"/>
    <property type="match status" value="1"/>
</dbReference>
<keyword evidence="3" id="KW-0732">Signal</keyword>
<keyword evidence="6" id="KW-1185">Reference proteome</keyword>
<sequence length="1910" mass="207231">MKIMKKRIKHVLLTALMVSVIFTGQPFFSYGETESTLEQSNVETAQAAEVSSETPDISNPEAPTEWIENKEPDGTLLPLESPKDSVSTTGAAISNSALSLEEADLEILDEPVTVAVKFYWSKVQLNYVEFCNEAGEVSGSLTPDLLKVPMGNFSLNLKPGIYAYKAYGSTEKDTLLGSGSFEVMEAGGQNIYLSRIAVKISKPATDPTIEDYLSGGDVMAQVKLGNDNYALLEEGDVTDNGNTETHSFVAAANINSAEVTCEVTPKDMRFDDVSGAGAAKYSALTTITATLMPCTKSISFQVTKGQPFGLYAKGNAHYKQFKEYTPANVDTTSNSNYDIYTYEKIRTGSIHYTAGGAGSGYLKSSGLLETGNWGNDKTPMWTVDLKKLNNEDRRDNGFYEANLYLNVDDSKQLKLSEGQSFDLDMFRTWQAVSGIMANYFIEPDFHFEILGDSVELTEKGGPGRLQQTITGVKKGISIIKVTYDAMEYDPDMSYEANEIKQGSVQYYNAIAPENIGIVIVNVAGDASANINTNINQSEYDTIYYTKSTREPEGTVLPGTDHAVYTFWPTAHEEMTVRVHDPLQSAEWGSGWTSYEISKDGSYTVNLKEGRNIIEIAAGDSLEYYVVNAKGLDIKIDNRTSPGEGLKVGETVGISFGGLSQPVQKMAGIYNPGFPNECWVEYETEAGRILKSGGVQYDLILYNTLSFVLTEAGELELVGGQIHASHLGSKLGAHRSIPLTGKYPNLNAGGGTNSPYFSTLPDIHLQVESNSQQEELSKLDYAQITTSKLGVSGTNERVLWYRAPNWAVLNQLRNLYSIYSSTNQKIDLTPTMPETFDGTLTAKYKQEGEDIWNSISLEPSGKVTTLFSSLNGNTSPVTYVEIAAAPKDSTKGYTQTYTLRLSGTSNTETYGKTPYITNIEVIPVHGKVDMELIDGQLHAIDQLGEDLGLGYGFLGTRNNYEVKVPYSVDQIKLKATAMIEDSIETGITINGESVGSGAESQVIALPEGEKTITVTGTIDDKTINYTLHVIRAGAPKTVSFNNWTEGAKIAVYTANGKSTKADEKGTYLLPVAKGYSYYYSKPGYLSVTKTFDVEDGTTAIELPELQIVTQTFGDVSVRVMAQDRILRDKTTISFTEDTLLETEHDLEVQGYVSHNYGGYTALHALIDAFDTGISKVGFTCYKGVLVPKVDLSKDGAGSNAGWVCEVNGKVCNPATTLVNNGDKVDFYYNPDYSADMQHAWFEDSDPVVTEGSTAEVILMATKVKNDGSAAAGVEGAAIKVNGTEVGTTDASGKVIISAETIKEPGQYTITAQKQEGGKNILTYAYTILTVKKADTEQPTDGKMTVKFRLIGDAKHANGTNGHGKYVTWIATKKMSFSAKSVSVYDVFTQALDQAGLEYVGAEKNYVRSITAPKAYGGYKLAEFTNGKNSGWMYTVNGFHPEFGLKDYYVTNGDSIVWHYVDDYIKETSFEGSRPEYPNRWLEAEDVDPPTDGSVIDMSKGNGGSLTEEKEKTSTITVSTEAKVDSNGKATASMDKKDITEAIKKVKEAARTAEKASNQEVAKKIVLEVKGTEKVNSLETIIPKESMKELNEGVDIVSVKSSIGEVRLDKASLGSLTADNGDVSISMGKKDASGIAALSEADKGQMKNRPAFEFSAAVGGKAIMDFAGKVIISIPYEKSSSEQEEALIMFEVKANGNLIPLLNSKYSAGQMTMQSNHLGTFIIGYNEAKFNDTTDHWAKSSITYLAAREIIKGKGANLFAPNSQITRSEFVQILANLSGADLSKYTGSDFKDVSEKAWYAAAVAWAAETGITGGTGNEKFSPDANITRQDMSVMIAKYVANVDKGTLGEKNAAIKFADNSQIAGYAKESVAAMQKAGIINGEKNNLGSYSFNPSNNATRAEASTMIANYIKQ</sequence>
<accession>A0A858BTV6</accession>
<feature type="signal peptide" evidence="3">
    <location>
        <begin position="1"/>
        <end position="24"/>
    </location>
</feature>
<dbReference type="EMBL" id="CP048649">
    <property type="protein sequence ID" value="QIB68997.1"/>
    <property type="molecule type" value="Genomic_DNA"/>
</dbReference>
<feature type="domain" description="SLH" evidence="4">
    <location>
        <begin position="1787"/>
        <end position="1847"/>
    </location>
</feature>
<dbReference type="InterPro" id="IPR027954">
    <property type="entry name" value="Transcobalamin-like_C"/>
</dbReference>
<feature type="domain" description="SLH" evidence="4">
    <location>
        <begin position="1723"/>
        <end position="1786"/>
    </location>
</feature>
<dbReference type="PANTHER" id="PTHR43308">
    <property type="entry name" value="OUTER MEMBRANE PROTEIN ALPHA-RELATED"/>
    <property type="match status" value="1"/>
</dbReference>
<evidence type="ECO:0000256" key="2">
    <source>
        <dbReference type="SAM" id="MobiDB-lite"/>
    </source>
</evidence>
<evidence type="ECO:0000259" key="4">
    <source>
        <dbReference type="PROSITE" id="PS51272"/>
    </source>
</evidence>
<dbReference type="InterPro" id="IPR001119">
    <property type="entry name" value="SLH_dom"/>
</dbReference>
<dbReference type="KEGG" id="abut:Ami103574_06515"/>
<dbReference type="InterPro" id="IPR025883">
    <property type="entry name" value="Cadherin-like_domain"/>
</dbReference>
<dbReference type="Proteomes" id="UP000466848">
    <property type="component" value="Chromosome"/>
</dbReference>
<reference evidence="5 6" key="1">
    <citation type="submission" date="2020-02" db="EMBL/GenBank/DDBJ databases">
        <authorList>
            <person name="Kim Y.B."/>
            <person name="Roh S.W."/>
        </authorList>
    </citation>
    <scope>NUCLEOTIDE SEQUENCE [LARGE SCALE GENOMIC DNA]</scope>
    <source>
        <strain evidence="5 6">DSM 103574</strain>
    </source>
</reference>
<keyword evidence="1" id="KW-0677">Repeat</keyword>
<evidence type="ECO:0000313" key="6">
    <source>
        <dbReference type="Proteomes" id="UP000466848"/>
    </source>
</evidence>
<proteinExistence type="predicted"/>
<protein>
    <submittedName>
        <fullName evidence="5">DUF4430 domain-containing protein</fullName>
    </submittedName>
</protein>
<feature type="compositionally biased region" description="Polar residues" evidence="2">
    <location>
        <begin position="48"/>
        <end position="57"/>
    </location>
</feature>
<dbReference type="Gene3D" id="2.170.130.30">
    <property type="match status" value="1"/>
</dbReference>
<evidence type="ECO:0000256" key="3">
    <source>
        <dbReference type="SAM" id="SignalP"/>
    </source>
</evidence>
<name>A0A858BTV6_9FIRM</name>
<evidence type="ECO:0000256" key="1">
    <source>
        <dbReference type="ARBA" id="ARBA00022737"/>
    </source>
</evidence>
<dbReference type="Pfam" id="PF14478">
    <property type="entry name" value="DUF4430"/>
    <property type="match status" value="1"/>
</dbReference>